<dbReference type="PRINTS" id="PR00455">
    <property type="entry name" value="HTHTETR"/>
</dbReference>
<dbReference type="InterPro" id="IPR001647">
    <property type="entry name" value="HTH_TetR"/>
</dbReference>
<gene>
    <name evidence="6" type="ORF">A5792_28345</name>
</gene>
<dbReference type="Proteomes" id="UP000093902">
    <property type="component" value="Unassembled WGS sequence"/>
</dbReference>
<feature type="DNA-binding region" description="H-T-H motif" evidence="4">
    <location>
        <begin position="43"/>
        <end position="62"/>
    </location>
</feature>
<keyword evidence="3" id="KW-0804">Transcription</keyword>
<evidence type="ECO:0000256" key="3">
    <source>
        <dbReference type="ARBA" id="ARBA00023163"/>
    </source>
</evidence>
<feature type="domain" description="HTH tetR-type" evidence="5">
    <location>
        <begin position="20"/>
        <end position="80"/>
    </location>
</feature>
<evidence type="ECO:0000313" key="6">
    <source>
        <dbReference type="EMBL" id="OBB25307.1"/>
    </source>
</evidence>
<keyword evidence="1" id="KW-0805">Transcription regulation</keyword>
<sequence>MPAPERRPRGRPVGGGNTAEQAREVLMDAAEHLFVTRGYRASTMEVIAHEAGYSRTAIYRQFTNRDELIAAMVQRTTQRHMASIIPRIPEDAGPIYLLVESLVIVATELVSDPLLNTIADQTPEGTIASLIATDSELADLVTTTIKAMIAEDADQFRAGLDPHDLAQFIIATALGFLVKTVPDITDPDTARRYIETFVLPAIVKKPPPPQQVFPAGSG</sequence>
<dbReference type="SUPFAM" id="SSF46689">
    <property type="entry name" value="Homeodomain-like"/>
    <property type="match status" value="1"/>
</dbReference>
<dbReference type="Pfam" id="PF00440">
    <property type="entry name" value="TetR_N"/>
    <property type="match status" value="1"/>
</dbReference>
<name>A0A1A0QT70_MYCPR</name>
<dbReference type="InterPro" id="IPR036271">
    <property type="entry name" value="Tet_transcr_reg_TetR-rel_C_sf"/>
</dbReference>
<dbReference type="GO" id="GO:0003700">
    <property type="term" value="F:DNA-binding transcription factor activity"/>
    <property type="evidence" value="ECO:0007669"/>
    <property type="project" value="TreeGrafter"/>
</dbReference>
<evidence type="ECO:0000259" key="5">
    <source>
        <dbReference type="PROSITE" id="PS50977"/>
    </source>
</evidence>
<dbReference type="PROSITE" id="PS50977">
    <property type="entry name" value="HTH_TETR_2"/>
    <property type="match status" value="1"/>
</dbReference>
<comment type="caution">
    <text evidence="6">The sequence shown here is derived from an EMBL/GenBank/DDBJ whole genome shotgun (WGS) entry which is preliminary data.</text>
</comment>
<protein>
    <submittedName>
        <fullName evidence="6">TetR family transcriptional regulator</fullName>
    </submittedName>
</protein>
<dbReference type="Gene3D" id="1.10.357.10">
    <property type="entry name" value="Tetracycline Repressor, domain 2"/>
    <property type="match status" value="1"/>
</dbReference>
<dbReference type="AlphaFoldDB" id="A0A1A0QT70"/>
<reference evidence="7" key="1">
    <citation type="submission" date="2016-06" db="EMBL/GenBank/DDBJ databases">
        <authorList>
            <person name="Sutton G."/>
            <person name="Brinkac L."/>
            <person name="Sanka R."/>
            <person name="Adams M."/>
            <person name="Lau E."/>
            <person name="Mehaffy C."/>
            <person name="Tameris M."/>
            <person name="Hatherill M."/>
            <person name="Hanekom W."/>
            <person name="Mahomed H."/>
            <person name="Mcshane H."/>
        </authorList>
    </citation>
    <scope>NUCLEOTIDE SEQUENCE [LARGE SCALE GENOMIC DNA]</scope>
    <source>
        <strain evidence="7">852002-51209_SCH5440388</strain>
    </source>
</reference>
<organism evidence="6 7">
    <name type="scientific">Mycolicibacterium peregrinum</name>
    <name type="common">Mycobacterium peregrinum</name>
    <dbReference type="NCBI Taxonomy" id="43304"/>
    <lineage>
        <taxon>Bacteria</taxon>
        <taxon>Bacillati</taxon>
        <taxon>Actinomycetota</taxon>
        <taxon>Actinomycetes</taxon>
        <taxon>Mycobacteriales</taxon>
        <taxon>Mycobacteriaceae</taxon>
        <taxon>Mycolicibacterium</taxon>
    </lineage>
</organism>
<evidence type="ECO:0000313" key="7">
    <source>
        <dbReference type="Proteomes" id="UP000093902"/>
    </source>
</evidence>
<dbReference type="PANTHER" id="PTHR30055">
    <property type="entry name" value="HTH-TYPE TRANSCRIPTIONAL REGULATOR RUTR"/>
    <property type="match status" value="1"/>
</dbReference>
<evidence type="ECO:0000256" key="2">
    <source>
        <dbReference type="ARBA" id="ARBA00023125"/>
    </source>
</evidence>
<evidence type="ECO:0000256" key="1">
    <source>
        <dbReference type="ARBA" id="ARBA00023015"/>
    </source>
</evidence>
<evidence type="ECO:0000256" key="4">
    <source>
        <dbReference type="PROSITE-ProRule" id="PRU00335"/>
    </source>
</evidence>
<proteinExistence type="predicted"/>
<dbReference type="InterPro" id="IPR009057">
    <property type="entry name" value="Homeodomain-like_sf"/>
</dbReference>
<dbReference type="EMBL" id="LZSO01000037">
    <property type="protein sequence ID" value="OBB25307.1"/>
    <property type="molecule type" value="Genomic_DNA"/>
</dbReference>
<accession>A0A1A0QT70</accession>
<dbReference type="RefSeq" id="WP_064935498.1">
    <property type="nucleotide sequence ID" value="NZ_LZSO01000037.1"/>
</dbReference>
<dbReference type="SUPFAM" id="SSF48498">
    <property type="entry name" value="Tetracyclin repressor-like, C-terminal domain"/>
    <property type="match status" value="1"/>
</dbReference>
<keyword evidence="2 4" id="KW-0238">DNA-binding</keyword>
<dbReference type="STRING" id="43304.GCA_001403655_00543"/>
<dbReference type="PANTHER" id="PTHR30055:SF234">
    <property type="entry name" value="HTH-TYPE TRANSCRIPTIONAL REGULATOR BETI"/>
    <property type="match status" value="1"/>
</dbReference>
<dbReference type="InterPro" id="IPR050109">
    <property type="entry name" value="HTH-type_TetR-like_transc_reg"/>
</dbReference>
<dbReference type="GO" id="GO:0000976">
    <property type="term" value="F:transcription cis-regulatory region binding"/>
    <property type="evidence" value="ECO:0007669"/>
    <property type="project" value="TreeGrafter"/>
</dbReference>